<gene>
    <name evidence="1" type="ORF">AMTR_s00037p00080090</name>
</gene>
<dbReference type="Gramene" id="ERN17316">
    <property type="protein sequence ID" value="ERN17316"/>
    <property type="gene ID" value="AMTR_s00037p00080090"/>
</dbReference>
<organism evidence="1 2">
    <name type="scientific">Amborella trichopoda</name>
    <dbReference type="NCBI Taxonomy" id="13333"/>
    <lineage>
        <taxon>Eukaryota</taxon>
        <taxon>Viridiplantae</taxon>
        <taxon>Streptophyta</taxon>
        <taxon>Embryophyta</taxon>
        <taxon>Tracheophyta</taxon>
        <taxon>Spermatophyta</taxon>
        <taxon>Magnoliopsida</taxon>
        <taxon>Amborellales</taxon>
        <taxon>Amborellaceae</taxon>
        <taxon>Amborella</taxon>
    </lineage>
</organism>
<accession>U5CVG1</accession>
<proteinExistence type="predicted"/>
<dbReference type="HOGENOM" id="CLU_2443775_0_0_1"/>
<protein>
    <submittedName>
        <fullName evidence="1">Uncharacterized protein</fullName>
    </submittedName>
</protein>
<evidence type="ECO:0000313" key="2">
    <source>
        <dbReference type="Proteomes" id="UP000017836"/>
    </source>
</evidence>
<dbReference type="Proteomes" id="UP000017836">
    <property type="component" value="Unassembled WGS sequence"/>
</dbReference>
<dbReference type="AlphaFoldDB" id="U5CVG1"/>
<sequence>MPEPVTKDILVASAPIRSSSSECQGRTLHDRDSWQGYIDVQDPSALKRIMFTARFAFGLSSRVAAATITLAYQRDSGLRFSIVIAVTILA</sequence>
<dbReference type="EMBL" id="KI392350">
    <property type="protein sequence ID" value="ERN17316.1"/>
    <property type="molecule type" value="Genomic_DNA"/>
</dbReference>
<evidence type="ECO:0000313" key="1">
    <source>
        <dbReference type="EMBL" id="ERN17316.1"/>
    </source>
</evidence>
<name>U5CVG1_AMBTC</name>
<keyword evidence="2" id="KW-1185">Reference proteome</keyword>
<reference evidence="2" key="1">
    <citation type="journal article" date="2013" name="Science">
        <title>The Amborella genome and the evolution of flowering plants.</title>
        <authorList>
            <consortium name="Amborella Genome Project"/>
        </authorList>
    </citation>
    <scope>NUCLEOTIDE SEQUENCE [LARGE SCALE GENOMIC DNA]</scope>
</reference>